<accession>A0A917BZ42</accession>
<keyword evidence="2" id="KW-1185">Reference proteome</keyword>
<organism evidence="1 2">
    <name type="scientific">Terasakiella brassicae</name>
    <dbReference type="NCBI Taxonomy" id="1634917"/>
    <lineage>
        <taxon>Bacteria</taxon>
        <taxon>Pseudomonadati</taxon>
        <taxon>Pseudomonadota</taxon>
        <taxon>Alphaproteobacteria</taxon>
        <taxon>Rhodospirillales</taxon>
        <taxon>Terasakiellaceae</taxon>
        <taxon>Terasakiella</taxon>
    </lineage>
</organism>
<reference evidence="1" key="2">
    <citation type="submission" date="2020-09" db="EMBL/GenBank/DDBJ databases">
        <authorList>
            <person name="Sun Q."/>
            <person name="Zhou Y."/>
        </authorList>
    </citation>
    <scope>NUCLEOTIDE SEQUENCE</scope>
    <source>
        <strain evidence="1">CGMCC 1.15254</strain>
    </source>
</reference>
<gene>
    <name evidence="1" type="ORF">GCM10011332_15550</name>
</gene>
<dbReference type="EMBL" id="BMHV01000009">
    <property type="protein sequence ID" value="GGF62580.1"/>
    <property type="molecule type" value="Genomic_DNA"/>
</dbReference>
<dbReference type="RefSeq" id="WP_188663575.1">
    <property type="nucleotide sequence ID" value="NZ_BMHV01000009.1"/>
</dbReference>
<protein>
    <submittedName>
        <fullName evidence="1">Uncharacterized protein</fullName>
    </submittedName>
</protein>
<dbReference type="AlphaFoldDB" id="A0A917BZ42"/>
<evidence type="ECO:0000313" key="2">
    <source>
        <dbReference type="Proteomes" id="UP000632498"/>
    </source>
</evidence>
<reference evidence="1" key="1">
    <citation type="journal article" date="2014" name="Int. J. Syst. Evol. Microbiol.">
        <title>Complete genome sequence of Corynebacterium casei LMG S-19264T (=DSM 44701T), isolated from a smear-ripened cheese.</title>
        <authorList>
            <consortium name="US DOE Joint Genome Institute (JGI-PGF)"/>
            <person name="Walter F."/>
            <person name="Albersmeier A."/>
            <person name="Kalinowski J."/>
            <person name="Ruckert C."/>
        </authorList>
    </citation>
    <scope>NUCLEOTIDE SEQUENCE</scope>
    <source>
        <strain evidence="1">CGMCC 1.15254</strain>
    </source>
</reference>
<evidence type="ECO:0000313" key="1">
    <source>
        <dbReference type="EMBL" id="GGF62580.1"/>
    </source>
</evidence>
<proteinExistence type="predicted"/>
<comment type="caution">
    <text evidence="1">The sequence shown here is derived from an EMBL/GenBank/DDBJ whole genome shotgun (WGS) entry which is preliminary data.</text>
</comment>
<name>A0A917BZ42_9PROT</name>
<dbReference type="Proteomes" id="UP000632498">
    <property type="component" value="Unassembled WGS sequence"/>
</dbReference>
<sequence>MATGTNTDIFHAIRSHVKQTLKMAEAQSKIADETRELLSQLLLTRRGDGEIVLDMSAWQRLKATDNQWMDKERHQQDRFVNPTRLPQLVPGLQGLSPTQYLSFVQRPLERNGDNGVHLCAQTLRYFEKYSDREMASERNKLFGRSQRYIAKLLLNELLAKEHGVTDEKELDSLRTATPPQAQFELAAKVLGISTAQVMNRLFKYAIALTFIEAIQNKANQIHRAKTKFEGLLRKLAASEPGPTAKTRIKEIYLGFQKDLKLMSQEIDEINQFLNSLIVKMKKEDFDEHFTRFHRIGARLDAIASRWVIIMNEANSNDARTPVEKIKGMHTVYTH</sequence>